<feature type="region of interest" description="Disordered" evidence="1">
    <location>
        <begin position="421"/>
        <end position="456"/>
    </location>
</feature>
<dbReference type="EMBL" id="MU254185">
    <property type="protein sequence ID" value="KAG9241601.1"/>
    <property type="molecule type" value="Genomic_DNA"/>
</dbReference>
<name>A0A9P7YXQ9_9HELO</name>
<evidence type="ECO:0000313" key="2">
    <source>
        <dbReference type="EMBL" id="KAG9241601.1"/>
    </source>
</evidence>
<feature type="compositionally biased region" description="Polar residues" evidence="1">
    <location>
        <begin position="439"/>
        <end position="455"/>
    </location>
</feature>
<evidence type="ECO:0000256" key="1">
    <source>
        <dbReference type="SAM" id="MobiDB-lite"/>
    </source>
</evidence>
<reference evidence="2" key="1">
    <citation type="journal article" date="2021" name="IMA Fungus">
        <title>Genomic characterization of three marine fungi, including Emericellopsis atlantica sp. nov. with signatures of a generalist lifestyle and marine biomass degradation.</title>
        <authorList>
            <person name="Hagestad O.C."/>
            <person name="Hou L."/>
            <person name="Andersen J.H."/>
            <person name="Hansen E.H."/>
            <person name="Altermark B."/>
            <person name="Li C."/>
            <person name="Kuhnert E."/>
            <person name="Cox R.J."/>
            <person name="Crous P.W."/>
            <person name="Spatafora J.W."/>
            <person name="Lail K."/>
            <person name="Amirebrahimi M."/>
            <person name="Lipzen A."/>
            <person name="Pangilinan J."/>
            <person name="Andreopoulos W."/>
            <person name="Hayes R.D."/>
            <person name="Ng V."/>
            <person name="Grigoriev I.V."/>
            <person name="Jackson S.A."/>
            <person name="Sutton T.D.S."/>
            <person name="Dobson A.D.W."/>
            <person name="Rama T."/>
        </authorList>
    </citation>
    <scope>NUCLEOTIDE SEQUENCE</scope>
    <source>
        <strain evidence="2">TRa3180A</strain>
    </source>
</reference>
<accession>A0A9P7YXQ9</accession>
<protein>
    <submittedName>
        <fullName evidence="2">Uncharacterized protein</fullName>
    </submittedName>
</protein>
<sequence length="471" mass="52919">MDTRIKKLFPDWVEYKELLRKIGWLQTERRKNIGEHARTLRLDERPTLNNIELEWDKDSVDGGFDDTIDESAASEDFLEFSGEVDIDLSDIKAELRASLGKVRRDLNLEHVLFLDKRHTVKEMTLHGNPDEVEIEHWARYSENDHLFKGTIEFQAREAALKYSTITANKGGGPFESLDEQHAHNSHHYLAYLQELRADAAAVAAMEDGASTGIVDRAVSENIAMDTSSRLNGHLSRSDEIIPKKEQFPRDGLLVEALQTMCTLTETSIYQRGYVQAPLPAPGWIPWDVETAASNINVADRHSSNEEIDDLIHGHFRSQTSRGQNGVSMGTDDKADSDLIDFNAEFSKGASTVNSTYKQATKTNLPPSAFKSPDQVKQVGEFEWIERALQKDKVIAQMNTRSRIPRTISQQINDAKALLQSPQEEITEGTSVKESLDESYCSTNSSPNTPVDNQGNGFCDTCKRPNCQDLMC</sequence>
<dbReference type="Proteomes" id="UP000887226">
    <property type="component" value="Unassembled WGS sequence"/>
</dbReference>
<organism evidence="2 3">
    <name type="scientific">Calycina marina</name>
    <dbReference type="NCBI Taxonomy" id="1763456"/>
    <lineage>
        <taxon>Eukaryota</taxon>
        <taxon>Fungi</taxon>
        <taxon>Dikarya</taxon>
        <taxon>Ascomycota</taxon>
        <taxon>Pezizomycotina</taxon>
        <taxon>Leotiomycetes</taxon>
        <taxon>Helotiales</taxon>
        <taxon>Pezizellaceae</taxon>
        <taxon>Calycina</taxon>
    </lineage>
</organism>
<proteinExistence type="predicted"/>
<keyword evidence="3" id="KW-1185">Reference proteome</keyword>
<dbReference type="AlphaFoldDB" id="A0A9P7YXQ9"/>
<evidence type="ECO:0000313" key="3">
    <source>
        <dbReference type="Proteomes" id="UP000887226"/>
    </source>
</evidence>
<gene>
    <name evidence="2" type="ORF">BJ878DRAFT_545079</name>
</gene>
<feature type="compositionally biased region" description="Polar residues" evidence="1">
    <location>
        <begin position="421"/>
        <end position="432"/>
    </location>
</feature>
<comment type="caution">
    <text evidence="2">The sequence shown here is derived from an EMBL/GenBank/DDBJ whole genome shotgun (WGS) entry which is preliminary data.</text>
</comment>